<dbReference type="VEuPathDB" id="GiardiaDB:QR46_2802"/>
<feature type="compositionally biased region" description="Low complexity" evidence="2">
    <location>
        <begin position="249"/>
        <end position="264"/>
    </location>
</feature>
<feature type="coiled-coil region" evidence="1">
    <location>
        <begin position="520"/>
        <end position="554"/>
    </location>
</feature>
<dbReference type="VEuPathDB" id="GiardiaDB:GL50581_3170"/>
<organism evidence="3 4">
    <name type="scientific">Giardia intestinalis</name>
    <name type="common">Giardia lamblia</name>
    <dbReference type="NCBI Taxonomy" id="5741"/>
    <lineage>
        <taxon>Eukaryota</taxon>
        <taxon>Metamonada</taxon>
        <taxon>Diplomonadida</taxon>
        <taxon>Hexamitidae</taxon>
        <taxon>Giardiinae</taxon>
        <taxon>Giardia</taxon>
    </lineage>
</organism>
<dbReference type="Gene3D" id="3.80.10.10">
    <property type="entry name" value="Ribonuclease Inhibitor"/>
    <property type="match status" value="1"/>
</dbReference>
<feature type="region of interest" description="Disordered" evidence="2">
    <location>
        <begin position="239"/>
        <end position="273"/>
    </location>
</feature>
<comment type="caution">
    <text evidence="3">The sequence shown here is derived from an EMBL/GenBank/DDBJ whole genome shotgun (WGS) entry which is preliminary data.</text>
</comment>
<keyword evidence="1" id="KW-0175">Coiled coil</keyword>
<dbReference type="AlphaFoldDB" id="V6T8E5"/>
<evidence type="ECO:0008006" key="5">
    <source>
        <dbReference type="Google" id="ProtNLM"/>
    </source>
</evidence>
<proteinExistence type="predicted"/>
<dbReference type="InterPro" id="IPR032675">
    <property type="entry name" value="LRR_dom_sf"/>
</dbReference>
<evidence type="ECO:0000256" key="2">
    <source>
        <dbReference type="SAM" id="MobiDB-lite"/>
    </source>
</evidence>
<name>V6T8E5_GIAIN</name>
<reference evidence="3 4" key="2">
    <citation type="journal article" date="2013" name="Genome Biol. Evol.">
        <title>Genome sequencing of Giardia lamblia genotypes A2 and B isolates (DH and GS) and comparative analysis with the genomes of genotypes A1 and E (WB and Pig).</title>
        <authorList>
            <person name="Adam R.D."/>
            <person name="Dahlstrom E.W."/>
            <person name="Martens C.A."/>
            <person name="Bruno D.P."/>
            <person name="Barbian K.D."/>
            <person name="Ricklefs S.M."/>
            <person name="Hernandez M.M."/>
            <person name="Narla N.P."/>
            <person name="Patel R.B."/>
            <person name="Porcella S.F."/>
            <person name="Nash T.E."/>
        </authorList>
    </citation>
    <scope>NUCLEOTIDE SEQUENCE [LARGE SCALE GENOMIC DNA]</scope>
    <source>
        <strain evidence="3 4">DH</strain>
    </source>
</reference>
<dbReference type="EMBL" id="AHGT01000097">
    <property type="protein sequence ID" value="ESU35136.1"/>
    <property type="molecule type" value="Genomic_DNA"/>
</dbReference>
<evidence type="ECO:0000313" key="3">
    <source>
        <dbReference type="EMBL" id="ESU35136.1"/>
    </source>
</evidence>
<reference evidence="4" key="1">
    <citation type="submission" date="2012-02" db="EMBL/GenBank/DDBJ databases">
        <title>Genome sequencing of Giardia lamblia Genotypes A2 and B isolates (DH and GS) and comparative analysis with the genomes of Genotypes A1 and E (WB and Pig).</title>
        <authorList>
            <person name="Adam R."/>
            <person name="Dahlstrom E."/>
            <person name="Martens C."/>
            <person name="Bruno D."/>
            <person name="Barbian K."/>
            <person name="Porcella S.F."/>
            <person name="Nash T."/>
        </authorList>
    </citation>
    <scope>NUCLEOTIDE SEQUENCE</scope>
    <source>
        <strain evidence="4">DH</strain>
    </source>
</reference>
<evidence type="ECO:0000313" key="4">
    <source>
        <dbReference type="Proteomes" id="UP000018320"/>
    </source>
</evidence>
<dbReference type="Proteomes" id="UP000018320">
    <property type="component" value="Unassembled WGS sequence"/>
</dbReference>
<protein>
    <recommendedName>
        <fullName evidence="5">Leucine-rich repeat protein</fullName>
    </recommendedName>
</protein>
<sequence>MACLLGASSPEIVCLINLKMLTFYAQIAAAERAPLVPSIVQQLDPFEGGLCLHSLGSKDLRIIFRAILAQPKDLQRLIIEDCNLSSLGVALSNAIYSATELETLIFDRCQFAVNALYTQVLANLHLTKVKALSIINCKLTDSQLISFARTLDSLPYLTELSLSHNHVKDSAIAQLFKALQNYSLDTLDLRFCGLGFQSAKIILSFLDRYPANIGTLLLDYNNFSANLQNRLLQRCSDGAPRALDKSQGSSRSLSRSLSRSSSRSPQDRRLSHAMRTNVCTKISGFHDDALQNTESNTLTQTHLDINSGTQIHMDSLELADIQPNNQAESGDMNPIVLPSQSASELTLNFPGTEDSSTMLHTIQHCINTNELTAFLDAHPDKHGHPLNVDFKTFKWSFSDILSTFQSIISSCQKRKEKLGKADLRKMLSILHSLHNGSVTYNALLRLDMIYKLKCAGKRSDAYVVYQEKKAGLLLKSSNLEQVAASHQSEMQGLFTRISDLQQHIKNVTIRLEGGSLDEEINDLEKKISATKTKNVELSTQVKEIQQLYDELLATEYAQQSSAAGYVDNLRKDFPVYAEAREGYCKYLYNLIDGLLERVRNHKNELKGLLDAIRVHSV</sequence>
<gene>
    <name evidence="3" type="ORF">DHA2_150749</name>
</gene>
<dbReference type="VEuPathDB" id="GiardiaDB:DHA2_150749"/>
<evidence type="ECO:0000256" key="1">
    <source>
        <dbReference type="SAM" id="Coils"/>
    </source>
</evidence>
<dbReference type="SUPFAM" id="SSF52047">
    <property type="entry name" value="RNI-like"/>
    <property type="match status" value="1"/>
</dbReference>
<accession>V6T8E5</accession>
<dbReference type="VEuPathDB" id="GiardiaDB:GL50803_004554"/>